<evidence type="ECO:0000256" key="1">
    <source>
        <dbReference type="SAM" id="MobiDB-lite"/>
    </source>
</evidence>
<evidence type="ECO:0000313" key="3">
    <source>
        <dbReference type="Proteomes" id="UP000004995"/>
    </source>
</evidence>
<name>K3ZN96_SETIT</name>
<evidence type="ECO:0000313" key="2">
    <source>
        <dbReference type="EnsemblPlants" id="KQK94185"/>
    </source>
</evidence>
<dbReference type="Gramene" id="KQK94185">
    <property type="protein sequence ID" value="KQK94185"/>
    <property type="gene ID" value="SETIT_028071mg"/>
</dbReference>
<dbReference type="AlphaFoldDB" id="K3ZN96"/>
<protein>
    <submittedName>
        <fullName evidence="2">Uncharacterized protein</fullName>
    </submittedName>
</protein>
<reference evidence="3" key="1">
    <citation type="journal article" date="2012" name="Nat. Biotechnol.">
        <title>Reference genome sequence of the model plant Setaria.</title>
        <authorList>
            <person name="Bennetzen J.L."/>
            <person name="Schmutz J."/>
            <person name="Wang H."/>
            <person name="Percifield R."/>
            <person name="Hawkins J."/>
            <person name="Pontaroli A.C."/>
            <person name="Estep M."/>
            <person name="Feng L."/>
            <person name="Vaughn J.N."/>
            <person name="Grimwood J."/>
            <person name="Jenkins J."/>
            <person name="Barry K."/>
            <person name="Lindquist E."/>
            <person name="Hellsten U."/>
            <person name="Deshpande S."/>
            <person name="Wang X."/>
            <person name="Wu X."/>
            <person name="Mitros T."/>
            <person name="Triplett J."/>
            <person name="Yang X."/>
            <person name="Ye C.Y."/>
            <person name="Mauro-Herrera M."/>
            <person name="Wang L."/>
            <person name="Li P."/>
            <person name="Sharma M."/>
            <person name="Sharma R."/>
            <person name="Ronald P.C."/>
            <person name="Panaud O."/>
            <person name="Kellogg E.A."/>
            <person name="Brutnell T.P."/>
            <person name="Doust A.N."/>
            <person name="Tuskan G.A."/>
            <person name="Rokhsar D."/>
            <person name="Devos K.M."/>
        </authorList>
    </citation>
    <scope>NUCLEOTIDE SEQUENCE [LARGE SCALE GENOMIC DNA]</scope>
    <source>
        <strain evidence="3">cv. Yugu1</strain>
    </source>
</reference>
<sequence>MAQSFPAWPGISTNSSPTPPGLLHGLSPAVGKERRHLVTHRPEIHHGFQLLQWPPNNPTGNEARTAGPRRCAESIEHANSWSDQTAITTAVPRRFLRRRSRHRQHRLLKRMASWQNGLHASAVVELRRSNNTKSCGSGGASCKGEN</sequence>
<reference evidence="2" key="2">
    <citation type="submission" date="2018-08" db="UniProtKB">
        <authorList>
            <consortium name="EnsemblPlants"/>
        </authorList>
    </citation>
    <scope>IDENTIFICATION</scope>
    <source>
        <strain evidence="2">Yugu1</strain>
    </source>
</reference>
<dbReference type="HOGENOM" id="CLU_1780675_0_0_1"/>
<dbReference type="Proteomes" id="UP000004995">
    <property type="component" value="Unassembled WGS sequence"/>
</dbReference>
<accession>K3ZN96</accession>
<keyword evidence="3" id="KW-1185">Reference proteome</keyword>
<dbReference type="InParanoid" id="K3ZN96"/>
<dbReference type="EnsemblPlants" id="KQK94185">
    <property type="protein sequence ID" value="KQK94185"/>
    <property type="gene ID" value="SETIT_028071mg"/>
</dbReference>
<organism evidence="2 3">
    <name type="scientific">Setaria italica</name>
    <name type="common">Foxtail millet</name>
    <name type="synonym">Panicum italicum</name>
    <dbReference type="NCBI Taxonomy" id="4555"/>
    <lineage>
        <taxon>Eukaryota</taxon>
        <taxon>Viridiplantae</taxon>
        <taxon>Streptophyta</taxon>
        <taxon>Embryophyta</taxon>
        <taxon>Tracheophyta</taxon>
        <taxon>Spermatophyta</taxon>
        <taxon>Magnoliopsida</taxon>
        <taxon>Liliopsida</taxon>
        <taxon>Poales</taxon>
        <taxon>Poaceae</taxon>
        <taxon>PACMAD clade</taxon>
        <taxon>Panicoideae</taxon>
        <taxon>Panicodae</taxon>
        <taxon>Paniceae</taxon>
        <taxon>Cenchrinae</taxon>
        <taxon>Setaria</taxon>
    </lineage>
</organism>
<feature type="region of interest" description="Disordered" evidence="1">
    <location>
        <begin position="1"/>
        <end position="24"/>
    </location>
</feature>
<dbReference type="EMBL" id="AGNK02004777">
    <property type="status" value="NOT_ANNOTATED_CDS"/>
    <property type="molecule type" value="Genomic_DNA"/>
</dbReference>
<proteinExistence type="predicted"/>
<feature type="region of interest" description="Disordered" evidence="1">
    <location>
        <begin position="49"/>
        <end position="68"/>
    </location>
</feature>